<evidence type="ECO:0000313" key="3">
    <source>
        <dbReference type="Proteomes" id="UP001066276"/>
    </source>
</evidence>
<dbReference type="EMBL" id="JANPWB010000009">
    <property type="protein sequence ID" value="KAJ1149498.1"/>
    <property type="molecule type" value="Genomic_DNA"/>
</dbReference>
<name>A0AAV7RBK4_PLEWA</name>
<proteinExistence type="predicted"/>
<sequence>MLLVRAVWGRYKSTPRAQGKEEVHLEVPLWCGRHERNKGRESVGREGIQKKEAEQGRTAEAEKQNRSLTMATGGDVCTAKEASERKGLVDPSEASDDTESSSETTDY</sequence>
<comment type="caution">
    <text evidence="2">The sequence shown here is derived from an EMBL/GenBank/DDBJ whole genome shotgun (WGS) entry which is preliminary data.</text>
</comment>
<dbReference type="AlphaFoldDB" id="A0AAV7RBK4"/>
<feature type="compositionally biased region" description="Acidic residues" evidence="1">
    <location>
        <begin position="93"/>
        <end position="107"/>
    </location>
</feature>
<dbReference type="Proteomes" id="UP001066276">
    <property type="component" value="Chromosome 5"/>
</dbReference>
<feature type="region of interest" description="Disordered" evidence="1">
    <location>
        <begin position="32"/>
        <end position="107"/>
    </location>
</feature>
<reference evidence="2" key="1">
    <citation type="journal article" date="2022" name="bioRxiv">
        <title>Sequencing and chromosome-scale assembly of the giantPleurodeles waltlgenome.</title>
        <authorList>
            <person name="Brown T."/>
            <person name="Elewa A."/>
            <person name="Iarovenko S."/>
            <person name="Subramanian E."/>
            <person name="Araus A.J."/>
            <person name="Petzold A."/>
            <person name="Susuki M."/>
            <person name="Suzuki K.-i.T."/>
            <person name="Hayashi T."/>
            <person name="Toyoda A."/>
            <person name="Oliveira C."/>
            <person name="Osipova E."/>
            <person name="Leigh N.D."/>
            <person name="Simon A."/>
            <person name="Yun M.H."/>
        </authorList>
    </citation>
    <scope>NUCLEOTIDE SEQUENCE</scope>
    <source>
        <strain evidence="2">20211129_DDA</strain>
        <tissue evidence="2">Liver</tissue>
    </source>
</reference>
<protein>
    <submittedName>
        <fullName evidence="2">Uncharacterized protein</fullName>
    </submittedName>
</protein>
<evidence type="ECO:0000313" key="2">
    <source>
        <dbReference type="EMBL" id="KAJ1149498.1"/>
    </source>
</evidence>
<organism evidence="2 3">
    <name type="scientific">Pleurodeles waltl</name>
    <name type="common">Iberian ribbed newt</name>
    <dbReference type="NCBI Taxonomy" id="8319"/>
    <lineage>
        <taxon>Eukaryota</taxon>
        <taxon>Metazoa</taxon>
        <taxon>Chordata</taxon>
        <taxon>Craniata</taxon>
        <taxon>Vertebrata</taxon>
        <taxon>Euteleostomi</taxon>
        <taxon>Amphibia</taxon>
        <taxon>Batrachia</taxon>
        <taxon>Caudata</taxon>
        <taxon>Salamandroidea</taxon>
        <taxon>Salamandridae</taxon>
        <taxon>Pleurodelinae</taxon>
        <taxon>Pleurodeles</taxon>
    </lineage>
</organism>
<gene>
    <name evidence="2" type="ORF">NDU88_002305</name>
</gene>
<keyword evidence="3" id="KW-1185">Reference proteome</keyword>
<accession>A0AAV7RBK4</accession>
<feature type="compositionally biased region" description="Basic and acidic residues" evidence="1">
    <location>
        <begin position="32"/>
        <end position="65"/>
    </location>
</feature>
<evidence type="ECO:0000256" key="1">
    <source>
        <dbReference type="SAM" id="MobiDB-lite"/>
    </source>
</evidence>